<dbReference type="RefSeq" id="XP_035674758.1">
    <property type="nucleotide sequence ID" value="XM_035818865.1"/>
</dbReference>
<accession>A0A9J7L272</accession>
<dbReference type="GO" id="GO:0030199">
    <property type="term" value="P:collagen fibril organization"/>
    <property type="evidence" value="ECO:0000318"/>
    <property type="project" value="GO_Central"/>
</dbReference>
<dbReference type="InterPro" id="IPR026645">
    <property type="entry name" value="Dermatopontin"/>
</dbReference>
<evidence type="ECO:0000256" key="3">
    <source>
        <dbReference type="ARBA" id="ARBA00022525"/>
    </source>
</evidence>
<evidence type="ECO:0000313" key="6">
    <source>
        <dbReference type="Proteomes" id="UP000001554"/>
    </source>
</evidence>
<keyword evidence="4" id="KW-1015">Disulfide bond</keyword>
<sequence>MVSPLCGGPVDSQSSGDRGRPPCPSHTSALPGAINDWDRTFTFQCPAGQAVSVVKSRHCDTTEDRVWRFVCKAVPNLGDFTDHYWTPWVNEFDGVMNYACPSGRVVTGFRSEHSNYHEDRRWKIRCSRKAGMTTRNHYQSLYANSWDGDMNYNVPTNFYIRGMHGYHDNEKEDRLYGFDLCRVQL</sequence>
<comment type="subcellular location">
    <subcellularLocation>
        <location evidence="1">Secreted</location>
    </subcellularLocation>
</comment>
<keyword evidence="3" id="KW-0964">Secreted</keyword>
<proteinExistence type="inferred from homology"/>
<keyword evidence="6" id="KW-1185">Reference proteome</keyword>
<evidence type="ECO:0000256" key="1">
    <source>
        <dbReference type="ARBA" id="ARBA00004613"/>
    </source>
</evidence>
<evidence type="ECO:0000313" key="7">
    <source>
        <dbReference type="RefSeq" id="XP_035674758.1"/>
    </source>
</evidence>
<gene>
    <name evidence="7" type="primary">LOC118414668</name>
</gene>
<dbReference type="OrthoDB" id="5975249at2759"/>
<reference evidence="6" key="1">
    <citation type="journal article" date="2020" name="Nat. Ecol. Evol.">
        <title>Deeply conserved synteny resolves early events in vertebrate evolution.</title>
        <authorList>
            <person name="Simakov O."/>
            <person name="Marletaz F."/>
            <person name="Yue J.X."/>
            <person name="O'Connell B."/>
            <person name="Jenkins J."/>
            <person name="Brandt A."/>
            <person name="Calef R."/>
            <person name="Tung C.H."/>
            <person name="Huang T.K."/>
            <person name="Schmutz J."/>
            <person name="Satoh N."/>
            <person name="Yu J.K."/>
            <person name="Putnam N.H."/>
            <person name="Green R.E."/>
            <person name="Rokhsar D.S."/>
        </authorList>
    </citation>
    <scope>NUCLEOTIDE SEQUENCE [LARGE SCALE GENOMIC DNA]</scope>
    <source>
        <strain evidence="6">S238N-H82</strain>
    </source>
</reference>
<dbReference type="Proteomes" id="UP000001554">
    <property type="component" value="Chromosome 4"/>
</dbReference>
<dbReference type="PANTHER" id="PTHR15040">
    <property type="entry name" value="DERMATOPONTIN-RELATED"/>
    <property type="match status" value="1"/>
</dbReference>
<evidence type="ECO:0000256" key="2">
    <source>
        <dbReference type="ARBA" id="ARBA00008712"/>
    </source>
</evidence>
<protein>
    <submittedName>
        <fullName evidence="7">Hemagglutinin/amebocyte aggregation factor-like</fullName>
    </submittedName>
</protein>
<dbReference type="Pfam" id="PF14704">
    <property type="entry name" value="DERM"/>
    <property type="match status" value="1"/>
</dbReference>
<reference evidence="7" key="2">
    <citation type="submission" date="2025-08" db="UniProtKB">
        <authorList>
            <consortium name="RefSeq"/>
        </authorList>
    </citation>
    <scope>IDENTIFICATION</scope>
    <source>
        <strain evidence="7">S238N-H82</strain>
        <tissue evidence="7">Testes</tissue>
    </source>
</reference>
<evidence type="ECO:0000256" key="4">
    <source>
        <dbReference type="ARBA" id="ARBA00023157"/>
    </source>
</evidence>
<dbReference type="KEGG" id="bfo:118414668"/>
<organism evidence="6 7">
    <name type="scientific">Branchiostoma floridae</name>
    <name type="common">Florida lancelet</name>
    <name type="synonym">Amphioxus</name>
    <dbReference type="NCBI Taxonomy" id="7739"/>
    <lineage>
        <taxon>Eukaryota</taxon>
        <taxon>Metazoa</taxon>
        <taxon>Chordata</taxon>
        <taxon>Cephalochordata</taxon>
        <taxon>Leptocardii</taxon>
        <taxon>Amphioxiformes</taxon>
        <taxon>Branchiostomatidae</taxon>
        <taxon>Branchiostoma</taxon>
    </lineage>
</organism>
<name>A0A9J7L272_BRAFL</name>
<feature type="region of interest" description="Disordered" evidence="5">
    <location>
        <begin position="1"/>
        <end position="29"/>
    </location>
</feature>
<dbReference type="OMA" id="FYCCSAP"/>
<dbReference type="PANTHER" id="PTHR15040:SF1">
    <property type="entry name" value="DERMATOPONTIN-LIKE ISOFORM X1"/>
    <property type="match status" value="1"/>
</dbReference>
<comment type="similarity">
    <text evidence="2">Belongs to the dermatopontin family.</text>
</comment>
<evidence type="ECO:0000256" key="5">
    <source>
        <dbReference type="SAM" id="MobiDB-lite"/>
    </source>
</evidence>
<dbReference type="GO" id="GO:0005576">
    <property type="term" value="C:extracellular region"/>
    <property type="evidence" value="ECO:0007669"/>
    <property type="project" value="UniProtKB-SubCell"/>
</dbReference>
<dbReference type="GeneID" id="118414668"/>
<dbReference type="AlphaFoldDB" id="A0A9J7L272"/>